<accession>A0A6P0UEM5</accession>
<gene>
    <name evidence="2" type="ORF">GWK09_14380</name>
</gene>
<dbReference type="Pfam" id="PF04536">
    <property type="entry name" value="TPM_phosphatase"/>
    <property type="match status" value="1"/>
</dbReference>
<comment type="caution">
    <text evidence="2">The sequence shown here is derived from an EMBL/GenBank/DDBJ whole genome shotgun (WGS) entry which is preliminary data.</text>
</comment>
<protein>
    <submittedName>
        <fullName evidence="2">TPM domain-containing protein</fullName>
    </submittedName>
</protein>
<dbReference type="AlphaFoldDB" id="A0A6P0UEM5"/>
<dbReference type="PANTHER" id="PTHR30373">
    <property type="entry name" value="UPF0603 PROTEIN YGCG"/>
    <property type="match status" value="1"/>
</dbReference>
<dbReference type="EMBL" id="JAABOP010000006">
    <property type="protein sequence ID" value="NER11714.1"/>
    <property type="molecule type" value="Genomic_DNA"/>
</dbReference>
<evidence type="ECO:0000313" key="2">
    <source>
        <dbReference type="EMBL" id="NER11714.1"/>
    </source>
</evidence>
<dbReference type="RefSeq" id="WP_163694169.1">
    <property type="nucleotide sequence ID" value="NZ_FXTW01000005.1"/>
</dbReference>
<reference evidence="2 3" key="1">
    <citation type="submission" date="2020-01" db="EMBL/GenBank/DDBJ databases">
        <title>Muriicola jejuensis KCTC 22299.</title>
        <authorList>
            <person name="Wang G."/>
        </authorList>
    </citation>
    <scope>NUCLEOTIDE SEQUENCE [LARGE SCALE GENOMIC DNA]</scope>
    <source>
        <strain evidence="2 3">KCTC 22299</strain>
    </source>
</reference>
<feature type="domain" description="TPM" evidence="1">
    <location>
        <begin position="7"/>
        <end position="123"/>
    </location>
</feature>
<evidence type="ECO:0000259" key="1">
    <source>
        <dbReference type="Pfam" id="PF04536"/>
    </source>
</evidence>
<dbReference type="Proteomes" id="UP000468443">
    <property type="component" value="Unassembled WGS sequence"/>
</dbReference>
<proteinExistence type="predicted"/>
<organism evidence="2 3">
    <name type="scientific">Muriicola jejuensis</name>
    <dbReference type="NCBI Taxonomy" id="504488"/>
    <lineage>
        <taxon>Bacteria</taxon>
        <taxon>Pseudomonadati</taxon>
        <taxon>Bacteroidota</taxon>
        <taxon>Flavobacteriia</taxon>
        <taxon>Flavobacteriales</taxon>
        <taxon>Flavobacteriaceae</taxon>
        <taxon>Muriicola</taxon>
    </lineage>
</organism>
<sequence length="147" mass="16977">MAESKVEAFLTPEEEQEIVEAIRKAEKNTSGEIRVHIEPTTKKDHYERAREVFQELEMNKTRHANGVLLYIAVLDRTFVIYGDQGINEVVPETFWNDTKEVIQGHFKQGRFKQGIVEGILKAGEELKEHFPYRSDDKNELSNEVSKG</sequence>
<dbReference type="PANTHER" id="PTHR30373:SF8">
    <property type="entry name" value="BLL7265 PROTEIN"/>
    <property type="match status" value="1"/>
</dbReference>
<name>A0A6P0UEM5_9FLAO</name>
<evidence type="ECO:0000313" key="3">
    <source>
        <dbReference type="Proteomes" id="UP000468443"/>
    </source>
</evidence>
<dbReference type="InterPro" id="IPR007621">
    <property type="entry name" value="TPM_dom"/>
</dbReference>
<dbReference type="Gene3D" id="3.10.310.50">
    <property type="match status" value="1"/>
</dbReference>
<keyword evidence="3" id="KW-1185">Reference proteome</keyword>